<dbReference type="Proteomes" id="UP001642260">
    <property type="component" value="Unassembled WGS sequence"/>
</dbReference>
<dbReference type="EMBL" id="CAKOAT010120710">
    <property type="protein sequence ID" value="CAH8333016.1"/>
    <property type="molecule type" value="Genomic_DNA"/>
</dbReference>
<organism evidence="2 3">
    <name type="scientific">Eruca vesicaria subsp. sativa</name>
    <name type="common">Garden rocket</name>
    <name type="synonym">Eruca sativa</name>
    <dbReference type="NCBI Taxonomy" id="29727"/>
    <lineage>
        <taxon>Eukaryota</taxon>
        <taxon>Viridiplantae</taxon>
        <taxon>Streptophyta</taxon>
        <taxon>Embryophyta</taxon>
        <taxon>Tracheophyta</taxon>
        <taxon>Spermatophyta</taxon>
        <taxon>Magnoliopsida</taxon>
        <taxon>eudicotyledons</taxon>
        <taxon>Gunneridae</taxon>
        <taxon>Pentapetalae</taxon>
        <taxon>rosids</taxon>
        <taxon>malvids</taxon>
        <taxon>Brassicales</taxon>
        <taxon>Brassicaceae</taxon>
        <taxon>Brassiceae</taxon>
        <taxon>Eruca</taxon>
    </lineage>
</organism>
<evidence type="ECO:0000313" key="3">
    <source>
        <dbReference type="Proteomes" id="UP001642260"/>
    </source>
</evidence>
<dbReference type="InterPro" id="IPR036047">
    <property type="entry name" value="F-box-like_dom_sf"/>
</dbReference>
<name>A0ABC8JRM2_ERUVS</name>
<dbReference type="SUPFAM" id="SSF81383">
    <property type="entry name" value="F-box domain"/>
    <property type="match status" value="1"/>
</dbReference>
<dbReference type="InterPro" id="IPR001810">
    <property type="entry name" value="F-box_dom"/>
</dbReference>
<sequence length="161" mass="18754">MDSLPLHLLEEILFKLNPKSLAMMQCVDKSINSHISNDPYFKSNIVKSCSIRKVCDSSSSDCYETKPSLSSDMEIDEKVEVMEMDHDDNKRSFGLGMMIMSVIDQISAYDRQKKETRVGKRLLIEDETTLKMEMQSSYSSYKLMNVERINKRRRVKLYVFN</sequence>
<gene>
    <name evidence="2" type="ORF">ERUC_LOCUS12761</name>
</gene>
<proteinExistence type="predicted"/>
<reference evidence="2 3" key="1">
    <citation type="submission" date="2022-03" db="EMBL/GenBank/DDBJ databases">
        <authorList>
            <person name="Macdonald S."/>
            <person name="Ahmed S."/>
            <person name="Newling K."/>
        </authorList>
    </citation>
    <scope>NUCLEOTIDE SEQUENCE [LARGE SCALE GENOMIC DNA]</scope>
</reference>
<evidence type="ECO:0000259" key="1">
    <source>
        <dbReference type="PROSITE" id="PS50181"/>
    </source>
</evidence>
<comment type="caution">
    <text evidence="2">The sequence shown here is derived from an EMBL/GenBank/DDBJ whole genome shotgun (WGS) entry which is preliminary data.</text>
</comment>
<protein>
    <recommendedName>
        <fullName evidence="1">F-box domain-containing protein</fullName>
    </recommendedName>
</protein>
<feature type="domain" description="F-box" evidence="1">
    <location>
        <begin position="1"/>
        <end position="44"/>
    </location>
</feature>
<accession>A0ABC8JRM2</accession>
<keyword evidence="3" id="KW-1185">Reference proteome</keyword>
<dbReference type="AlphaFoldDB" id="A0ABC8JRM2"/>
<evidence type="ECO:0000313" key="2">
    <source>
        <dbReference type="EMBL" id="CAH8333016.1"/>
    </source>
</evidence>
<dbReference type="PROSITE" id="PS50181">
    <property type="entry name" value="FBOX"/>
    <property type="match status" value="1"/>
</dbReference>